<dbReference type="InterPro" id="IPR038770">
    <property type="entry name" value="Na+/solute_symporter_sf"/>
</dbReference>
<organism evidence="6 7">
    <name type="scientific">Megasphaera hominis</name>
    <dbReference type="NCBI Taxonomy" id="159836"/>
    <lineage>
        <taxon>Bacteria</taxon>
        <taxon>Bacillati</taxon>
        <taxon>Bacillota</taxon>
        <taxon>Negativicutes</taxon>
        <taxon>Veillonellales</taxon>
        <taxon>Veillonellaceae</taxon>
        <taxon>Megasphaera</taxon>
    </lineage>
</organism>
<feature type="transmembrane region" description="Helical" evidence="5">
    <location>
        <begin position="190"/>
        <end position="212"/>
    </location>
</feature>
<feature type="transmembrane region" description="Helical" evidence="5">
    <location>
        <begin position="12"/>
        <end position="32"/>
    </location>
</feature>
<evidence type="ECO:0000313" key="6">
    <source>
        <dbReference type="EMBL" id="MBC3537486.1"/>
    </source>
</evidence>
<dbReference type="PANTHER" id="PTHR10361:SF28">
    <property type="entry name" value="P3 PROTEIN-RELATED"/>
    <property type="match status" value="1"/>
</dbReference>
<feature type="transmembrane region" description="Helical" evidence="5">
    <location>
        <begin position="38"/>
        <end position="57"/>
    </location>
</feature>
<keyword evidence="4 5" id="KW-0472">Membrane</keyword>
<dbReference type="EMBL" id="JACOGK010000028">
    <property type="protein sequence ID" value="MBC3537486.1"/>
    <property type="molecule type" value="Genomic_DNA"/>
</dbReference>
<evidence type="ECO:0000256" key="1">
    <source>
        <dbReference type="ARBA" id="ARBA00004141"/>
    </source>
</evidence>
<evidence type="ECO:0000256" key="2">
    <source>
        <dbReference type="ARBA" id="ARBA00022692"/>
    </source>
</evidence>
<feature type="transmembrane region" description="Helical" evidence="5">
    <location>
        <begin position="224"/>
        <end position="243"/>
    </location>
</feature>
<comment type="subcellular location">
    <subcellularLocation>
        <location evidence="1">Membrane</location>
        <topology evidence="1">Multi-pass membrane protein</topology>
    </subcellularLocation>
</comment>
<evidence type="ECO:0000256" key="5">
    <source>
        <dbReference type="SAM" id="Phobius"/>
    </source>
</evidence>
<dbReference type="InterPro" id="IPR002657">
    <property type="entry name" value="BilAc:Na_symport/Acr3"/>
</dbReference>
<keyword evidence="3 5" id="KW-1133">Transmembrane helix</keyword>
<feature type="transmembrane region" description="Helical" evidence="5">
    <location>
        <begin position="282"/>
        <end position="303"/>
    </location>
</feature>
<evidence type="ECO:0000256" key="4">
    <source>
        <dbReference type="ARBA" id="ARBA00023136"/>
    </source>
</evidence>
<evidence type="ECO:0000256" key="3">
    <source>
        <dbReference type="ARBA" id="ARBA00022989"/>
    </source>
</evidence>
<dbReference type="PANTHER" id="PTHR10361">
    <property type="entry name" value="SODIUM-BILE ACID COTRANSPORTER"/>
    <property type="match status" value="1"/>
</dbReference>
<feature type="transmembrane region" description="Helical" evidence="5">
    <location>
        <begin position="131"/>
        <end position="152"/>
    </location>
</feature>
<comment type="caution">
    <text evidence="6">The sequence shown here is derived from an EMBL/GenBank/DDBJ whole genome shotgun (WGS) entry which is preliminary data.</text>
</comment>
<feature type="transmembrane region" description="Helical" evidence="5">
    <location>
        <begin position="255"/>
        <end position="276"/>
    </location>
</feature>
<dbReference type="Proteomes" id="UP000606870">
    <property type="component" value="Unassembled WGS sequence"/>
</dbReference>
<reference evidence="6 7" key="1">
    <citation type="submission" date="2020-08" db="EMBL/GenBank/DDBJ databases">
        <authorList>
            <person name="Liu C."/>
            <person name="Sun Q."/>
        </authorList>
    </citation>
    <scope>NUCLEOTIDE SEQUENCE [LARGE SCALE GENOMIC DNA]</scope>
    <source>
        <strain evidence="6 7">NSJ-59</strain>
    </source>
</reference>
<evidence type="ECO:0000313" key="7">
    <source>
        <dbReference type="Proteomes" id="UP000606870"/>
    </source>
</evidence>
<feature type="transmembrane region" description="Helical" evidence="5">
    <location>
        <begin position="97"/>
        <end position="119"/>
    </location>
</feature>
<dbReference type="InterPro" id="IPR004710">
    <property type="entry name" value="Bilac:Na_transpt"/>
</dbReference>
<accession>A0ABR6VMC4</accession>
<proteinExistence type="predicted"/>
<gene>
    <name evidence="6" type="ORF">H8J70_09505</name>
</gene>
<keyword evidence="7" id="KW-1185">Reference proteome</keyword>
<dbReference type="RefSeq" id="WP_186503900.1">
    <property type="nucleotide sequence ID" value="NZ_JACOGK010000028.1"/>
</dbReference>
<feature type="transmembrane region" description="Helical" evidence="5">
    <location>
        <begin position="158"/>
        <end position="178"/>
    </location>
</feature>
<protein>
    <submittedName>
        <fullName evidence="6">Bile acid:sodium symporter family protein</fullName>
    </submittedName>
</protein>
<feature type="transmembrane region" description="Helical" evidence="5">
    <location>
        <begin position="69"/>
        <end position="91"/>
    </location>
</feature>
<keyword evidence="2 5" id="KW-0812">Transmembrane</keyword>
<sequence>MESLFKLVKFLTRYLTLWIILSAVVAFLMPAPFMHGDWIPYLIGCVMLSMGLSMTPGDFKLVLTRPRDVILGIIVISVCMPLVGLGIGTLLGLPPMLIVGLILVGCTPSGATSNVMTMISNGDKALSVTTSSLGTLISPFVTPALLMFYVGRYMPLDALAMFIGIIKIVIIPIALGLLIRKVFSKQMDTVLKLAPLLTVAAVVVVIAVVVSLNVERIKLVGVEIALACAFYTICGMIIGYVAARIFHMELSRRKAMTFLIGIQNTALAVSLGITYFDPLAAVPGGVLIVWASVLGTLVASFWAGKTQNTVTETLKN</sequence>
<dbReference type="Pfam" id="PF01758">
    <property type="entry name" value="SBF"/>
    <property type="match status" value="1"/>
</dbReference>
<name>A0ABR6VMC4_9FIRM</name>
<dbReference type="Gene3D" id="1.20.1530.20">
    <property type="match status" value="1"/>
</dbReference>